<accession>A0ABR8PSK1</accession>
<dbReference type="InterPro" id="IPR002105">
    <property type="entry name" value="Dockerin_1_rpt"/>
</dbReference>
<feature type="domain" description="Dockerin" evidence="2">
    <location>
        <begin position="88"/>
        <end position="180"/>
    </location>
</feature>
<dbReference type="PROSITE" id="PS00018">
    <property type="entry name" value="EF_HAND_1"/>
    <property type="match status" value="5"/>
</dbReference>
<dbReference type="Pfam" id="PF00404">
    <property type="entry name" value="Dockerin_1"/>
    <property type="match status" value="4"/>
</dbReference>
<organism evidence="3 4">
    <name type="scientific">Clostridium cibarium</name>
    <dbReference type="NCBI Taxonomy" id="2762247"/>
    <lineage>
        <taxon>Bacteria</taxon>
        <taxon>Bacillati</taxon>
        <taxon>Bacillota</taxon>
        <taxon>Clostridia</taxon>
        <taxon>Eubacteriales</taxon>
        <taxon>Clostridiaceae</taxon>
        <taxon>Clostridium</taxon>
    </lineage>
</organism>
<feature type="domain" description="Dockerin" evidence="2">
    <location>
        <begin position="29"/>
        <end position="96"/>
    </location>
</feature>
<name>A0ABR8PSK1_9CLOT</name>
<keyword evidence="4" id="KW-1185">Reference proteome</keyword>
<dbReference type="Gene3D" id="1.10.1330.10">
    <property type="entry name" value="Dockerin domain"/>
    <property type="match status" value="4"/>
</dbReference>
<dbReference type="Proteomes" id="UP000627781">
    <property type="component" value="Unassembled WGS sequence"/>
</dbReference>
<protein>
    <recommendedName>
        <fullName evidence="2">Dockerin domain-containing protein</fullName>
    </recommendedName>
</protein>
<feature type="signal peptide" evidence="1">
    <location>
        <begin position="1"/>
        <end position="26"/>
    </location>
</feature>
<gene>
    <name evidence="3" type="ORF">H9661_07215</name>
</gene>
<proteinExistence type="predicted"/>
<feature type="chain" id="PRO_5046033404" description="Dockerin domain-containing protein" evidence="1">
    <location>
        <begin position="27"/>
        <end position="264"/>
    </location>
</feature>
<dbReference type="InterPro" id="IPR036439">
    <property type="entry name" value="Dockerin_dom_sf"/>
</dbReference>
<keyword evidence="1" id="KW-0732">Signal</keyword>
<dbReference type="PROSITE" id="PS51766">
    <property type="entry name" value="DOCKERIN"/>
    <property type="match status" value="3"/>
</dbReference>
<dbReference type="CDD" id="cd14256">
    <property type="entry name" value="Dockerin_I"/>
    <property type="match status" value="2"/>
</dbReference>
<reference evidence="3 4" key="1">
    <citation type="submission" date="2020-08" db="EMBL/GenBank/DDBJ databases">
        <title>A Genomic Blueprint of the Chicken Gut Microbiome.</title>
        <authorList>
            <person name="Gilroy R."/>
            <person name="Ravi A."/>
            <person name="Getino M."/>
            <person name="Pursley I."/>
            <person name="Horton D.L."/>
            <person name="Alikhan N.-F."/>
            <person name="Baker D."/>
            <person name="Gharbi K."/>
            <person name="Hall N."/>
            <person name="Watson M."/>
            <person name="Adriaenssens E.M."/>
            <person name="Foster-Nyarko E."/>
            <person name="Jarju S."/>
            <person name="Secka A."/>
            <person name="Antonio M."/>
            <person name="Oren A."/>
            <person name="Chaudhuri R."/>
            <person name="La Ragione R.M."/>
            <person name="Hildebrand F."/>
            <person name="Pallen M.J."/>
        </authorList>
    </citation>
    <scope>NUCLEOTIDE SEQUENCE [LARGE SCALE GENOMIC DNA]</scope>
    <source>
        <strain evidence="3 4">Sa3CVN1</strain>
    </source>
</reference>
<dbReference type="EMBL" id="JACSRA010000009">
    <property type="protein sequence ID" value="MBD7911142.1"/>
    <property type="molecule type" value="Genomic_DNA"/>
</dbReference>
<dbReference type="RefSeq" id="WP_191768010.1">
    <property type="nucleotide sequence ID" value="NZ_JACSRA010000009.1"/>
</dbReference>
<sequence>MKKKLIAFIATLVCSAVLVSPISTCAKTANFLPGDVNGDGLVNVDDLSLLNRYLNADDDIDLVYDNGDINEDSNIDNNDLTILQTKVITKIKGDVDGNGIVNIDDANRLKKYLVGTKVEFVKENTDFNGDNSIDILDLQLLYEKLNTNIKGDVNGDGVLDTDDYMLLKEYITGKEKSIVQKNGNLNGDDVINVADLVELNEKLTINIKGDVNGDGVVNEKDINNLKAYLMDSDVKIVNENSDLNGDGAIDISDLMGLNKIIYKE</sequence>
<dbReference type="InterPro" id="IPR016134">
    <property type="entry name" value="Dockerin_dom"/>
</dbReference>
<dbReference type="SUPFAM" id="SSF63446">
    <property type="entry name" value="Type I dockerin domain"/>
    <property type="match status" value="4"/>
</dbReference>
<comment type="caution">
    <text evidence="3">The sequence shown here is derived from an EMBL/GenBank/DDBJ whole genome shotgun (WGS) entry which is preliminary data.</text>
</comment>
<dbReference type="InterPro" id="IPR018247">
    <property type="entry name" value="EF_Hand_1_Ca_BS"/>
</dbReference>
<evidence type="ECO:0000256" key="1">
    <source>
        <dbReference type="SAM" id="SignalP"/>
    </source>
</evidence>
<evidence type="ECO:0000259" key="2">
    <source>
        <dbReference type="PROSITE" id="PS51766"/>
    </source>
</evidence>
<evidence type="ECO:0000313" key="4">
    <source>
        <dbReference type="Proteomes" id="UP000627781"/>
    </source>
</evidence>
<feature type="domain" description="Dockerin" evidence="2">
    <location>
        <begin position="204"/>
        <end position="264"/>
    </location>
</feature>
<evidence type="ECO:0000313" key="3">
    <source>
        <dbReference type="EMBL" id="MBD7911142.1"/>
    </source>
</evidence>